<sequence length="53" mass="5952">MNKCFGTLTSSVITAMVLTVILLFITDNVLVHRIGTFLIIFVSVLLFSHQKKQ</sequence>
<dbReference type="RefSeq" id="WP_176759181.1">
    <property type="nucleotide sequence ID" value="NZ_FMYI01000001.1"/>
</dbReference>
<gene>
    <name evidence="2" type="ORF">SAMN05421734_101349</name>
</gene>
<accession>A0A1G6GRG8</accession>
<keyword evidence="3" id="KW-1185">Reference proteome</keyword>
<reference evidence="3" key="1">
    <citation type="submission" date="2016-09" db="EMBL/GenBank/DDBJ databases">
        <authorList>
            <person name="Varghese N."/>
            <person name="Submissions S."/>
        </authorList>
    </citation>
    <scope>NUCLEOTIDE SEQUENCE [LARGE SCALE GENOMIC DNA]</scope>
    <source>
        <strain evidence="3">S5</strain>
    </source>
</reference>
<protein>
    <submittedName>
        <fullName evidence="2">Uncharacterized protein</fullName>
    </submittedName>
</protein>
<proteinExistence type="predicted"/>
<keyword evidence="1" id="KW-1133">Transmembrane helix</keyword>
<keyword evidence="1" id="KW-0472">Membrane</keyword>
<dbReference type="Proteomes" id="UP000242949">
    <property type="component" value="Unassembled WGS sequence"/>
</dbReference>
<name>A0A1G6GRG8_9BACI</name>
<keyword evidence="1" id="KW-0812">Transmembrane</keyword>
<evidence type="ECO:0000313" key="2">
    <source>
        <dbReference type="EMBL" id="SDB83786.1"/>
    </source>
</evidence>
<organism evidence="2 3">
    <name type="scientific">Pelagirhabdus alkalitolerans</name>
    <dbReference type="NCBI Taxonomy" id="1612202"/>
    <lineage>
        <taxon>Bacteria</taxon>
        <taxon>Bacillati</taxon>
        <taxon>Bacillota</taxon>
        <taxon>Bacilli</taxon>
        <taxon>Bacillales</taxon>
        <taxon>Bacillaceae</taxon>
        <taxon>Pelagirhabdus</taxon>
    </lineage>
</organism>
<dbReference type="AlphaFoldDB" id="A0A1G6GRG8"/>
<feature type="transmembrane region" description="Helical" evidence="1">
    <location>
        <begin position="31"/>
        <end position="48"/>
    </location>
</feature>
<dbReference type="EMBL" id="FMYI01000001">
    <property type="protein sequence ID" value="SDB83786.1"/>
    <property type="molecule type" value="Genomic_DNA"/>
</dbReference>
<feature type="transmembrane region" description="Helical" evidence="1">
    <location>
        <begin position="7"/>
        <end position="25"/>
    </location>
</feature>
<evidence type="ECO:0000256" key="1">
    <source>
        <dbReference type="SAM" id="Phobius"/>
    </source>
</evidence>
<evidence type="ECO:0000313" key="3">
    <source>
        <dbReference type="Proteomes" id="UP000242949"/>
    </source>
</evidence>